<feature type="binding site" evidence="10">
    <location>
        <position position="52"/>
    </location>
    <ligand>
        <name>Zn(2+)</name>
        <dbReference type="ChEBI" id="CHEBI:29105"/>
    </ligand>
</feature>
<evidence type="ECO:0000256" key="4">
    <source>
        <dbReference type="ARBA" id="ARBA00022771"/>
    </source>
</evidence>
<dbReference type="SMR" id="B4LZG0"/>
<keyword evidence="2 10" id="KW-0479">Metal-binding</keyword>
<feature type="binding site" evidence="10">
    <location>
        <position position="55"/>
    </location>
    <ligand>
        <name>Zn(2+)</name>
        <dbReference type="ChEBI" id="CHEBI:29105"/>
    </ligand>
</feature>
<feature type="domain" description="C2H2-type" evidence="12">
    <location>
        <begin position="253"/>
        <end position="280"/>
    </location>
</feature>
<dbReference type="eggNOG" id="KOG1721">
    <property type="taxonomic scope" value="Eukaryota"/>
</dbReference>
<dbReference type="GO" id="GO:0006355">
    <property type="term" value="P:regulation of DNA-templated transcription"/>
    <property type="evidence" value="ECO:0007669"/>
    <property type="project" value="UniProtKB-ARBA"/>
</dbReference>
<evidence type="ECO:0000256" key="6">
    <source>
        <dbReference type="ARBA" id="ARBA00023015"/>
    </source>
</evidence>
<dbReference type="InterPro" id="IPR050636">
    <property type="entry name" value="C2H2-ZF_domain-containing"/>
</dbReference>
<dbReference type="InParanoid" id="B4LZG0"/>
<feature type="domain" description="C2H2-type" evidence="12">
    <location>
        <begin position="281"/>
        <end position="308"/>
    </location>
</feature>
<feature type="binding site" evidence="10">
    <location>
        <position position="6"/>
    </location>
    <ligand>
        <name>Zn(2+)</name>
        <dbReference type="ChEBI" id="CHEBI:29105"/>
    </ligand>
</feature>
<keyword evidence="15" id="KW-1185">Reference proteome</keyword>
<dbReference type="SUPFAM" id="SSF57667">
    <property type="entry name" value="beta-beta-alpha zinc fingers"/>
    <property type="match status" value="3"/>
</dbReference>
<dbReference type="InterPro" id="IPR012934">
    <property type="entry name" value="Znf_AD"/>
</dbReference>
<dbReference type="PANTHER" id="PTHR47772">
    <property type="entry name" value="ZINC FINGER PROTEIN 200"/>
    <property type="match status" value="1"/>
</dbReference>
<dbReference type="KEGG" id="dvi:6629610"/>
<gene>
    <name evidence="14" type="primary">Dvir\GJ22679</name>
    <name evidence="14" type="ORF">Dvir_GJ22679</name>
</gene>
<dbReference type="PROSITE" id="PS51915">
    <property type="entry name" value="ZAD"/>
    <property type="match status" value="1"/>
</dbReference>
<proteinExistence type="predicted"/>
<dbReference type="GO" id="GO:0008270">
    <property type="term" value="F:zinc ion binding"/>
    <property type="evidence" value="ECO:0007669"/>
    <property type="project" value="UniProtKB-UniRule"/>
</dbReference>
<dbReference type="Pfam" id="PF00096">
    <property type="entry name" value="zf-C2H2"/>
    <property type="match status" value="2"/>
</dbReference>
<evidence type="ECO:0000259" key="13">
    <source>
        <dbReference type="PROSITE" id="PS51915"/>
    </source>
</evidence>
<dbReference type="InterPro" id="IPR036236">
    <property type="entry name" value="Znf_C2H2_sf"/>
</dbReference>
<evidence type="ECO:0000313" key="14">
    <source>
        <dbReference type="EMBL" id="EDW68195.2"/>
    </source>
</evidence>
<evidence type="ECO:0000259" key="12">
    <source>
        <dbReference type="PROSITE" id="PS50157"/>
    </source>
</evidence>
<evidence type="ECO:0000256" key="3">
    <source>
        <dbReference type="ARBA" id="ARBA00022737"/>
    </source>
</evidence>
<dbReference type="FunFam" id="3.30.160.60:FF:001049">
    <property type="entry name" value="zinc finger protein 319"/>
    <property type="match status" value="1"/>
</dbReference>
<dbReference type="FunFam" id="3.30.160.60:FF:002343">
    <property type="entry name" value="Zinc finger protein 33A"/>
    <property type="match status" value="1"/>
</dbReference>
<dbReference type="SUPFAM" id="SSF57716">
    <property type="entry name" value="Glucocorticoid receptor-like (DNA-binding domain)"/>
    <property type="match status" value="1"/>
</dbReference>
<dbReference type="SMART" id="SM00355">
    <property type="entry name" value="ZnF_C2H2"/>
    <property type="match status" value="5"/>
</dbReference>
<dbReference type="PROSITE" id="PS00028">
    <property type="entry name" value="ZINC_FINGER_C2H2_1"/>
    <property type="match status" value="5"/>
</dbReference>
<feature type="domain" description="C2H2-type" evidence="12">
    <location>
        <begin position="309"/>
        <end position="338"/>
    </location>
</feature>
<dbReference type="Proteomes" id="UP000008792">
    <property type="component" value="Unassembled WGS sequence"/>
</dbReference>
<evidence type="ECO:0000256" key="7">
    <source>
        <dbReference type="ARBA" id="ARBA00023163"/>
    </source>
</evidence>
<dbReference type="GO" id="GO:0005634">
    <property type="term" value="C:nucleus"/>
    <property type="evidence" value="ECO:0007669"/>
    <property type="project" value="UniProtKB-SubCell"/>
</dbReference>
<dbReference type="FunCoup" id="B4LZG0">
    <property type="interactions" value="1"/>
</dbReference>
<protein>
    <recommendedName>
        <fullName evidence="16">Transcription factor Ouib</fullName>
    </recommendedName>
</protein>
<feature type="region of interest" description="Disordered" evidence="11">
    <location>
        <begin position="163"/>
        <end position="184"/>
    </location>
</feature>
<dbReference type="Gene3D" id="3.30.160.60">
    <property type="entry name" value="Classic Zinc Finger"/>
    <property type="match status" value="4"/>
</dbReference>
<dbReference type="PANTHER" id="PTHR47772:SF13">
    <property type="entry name" value="GASTRULA ZINC FINGER PROTEIN XLCGF49.1-LIKE-RELATED"/>
    <property type="match status" value="1"/>
</dbReference>
<evidence type="ECO:0000256" key="9">
    <source>
        <dbReference type="PROSITE-ProRule" id="PRU00042"/>
    </source>
</evidence>
<keyword evidence="8" id="KW-0539">Nucleus</keyword>
<feature type="domain" description="ZAD" evidence="13">
    <location>
        <begin position="4"/>
        <end position="79"/>
    </location>
</feature>
<dbReference type="HOGENOM" id="CLU_002678_94_3_1"/>
<feature type="domain" description="C2H2-type" evidence="12">
    <location>
        <begin position="197"/>
        <end position="224"/>
    </location>
</feature>
<evidence type="ECO:0000313" key="15">
    <source>
        <dbReference type="Proteomes" id="UP000008792"/>
    </source>
</evidence>
<keyword evidence="7" id="KW-0804">Transcription</keyword>
<keyword evidence="6" id="KW-0805">Transcription regulation</keyword>
<evidence type="ECO:0000256" key="11">
    <source>
        <dbReference type="SAM" id="MobiDB-lite"/>
    </source>
</evidence>
<dbReference type="Pfam" id="PF07776">
    <property type="entry name" value="zf-AD"/>
    <property type="match status" value="1"/>
</dbReference>
<name>B4LZG0_DROVI</name>
<evidence type="ECO:0000256" key="2">
    <source>
        <dbReference type="ARBA" id="ARBA00022723"/>
    </source>
</evidence>
<evidence type="ECO:0008006" key="16">
    <source>
        <dbReference type="Google" id="ProtNLM"/>
    </source>
</evidence>
<dbReference type="AlphaFoldDB" id="B4LZG0"/>
<organism evidence="14 15">
    <name type="scientific">Drosophila virilis</name>
    <name type="common">Fruit fly</name>
    <dbReference type="NCBI Taxonomy" id="7244"/>
    <lineage>
        <taxon>Eukaryota</taxon>
        <taxon>Metazoa</taxon>
        <taxon>Ecdysozoa</taxon>
        <taxon>Arthropoda</taxon>
        <taxon>Hexapoda</taxon>
        <taxon>Insecta</taxon>
        <taxon>Pterygota</taxon>
        <taxon>Neoptera</taxon>
        <taxon>Endopterygota</taxon>
        <taxon>Diptera</taxon>
        <taxon>Brachycera</taxon>
        <taxon>Muscomorpha</taxon>
        <taxon>Ephydroidea</taxon>
        <taxon>Drosophilidae</taxon>
        <taxon>Drosophila</taxon>
    </lineage>
</organism>
<keyword evidence="3" id="KW-0677">Repeat</keyword>
<feature type="binding site" evidence="10">
    <location>
        <position position="9"/>
    </location>
    <ligand>
        <name>Zn(2+)</name>
        <dbReference type="ChEBI" id="CHEBI:29105"/>
    </ligand>
</feature>
<dbReference type="SMART" id="SM00868">
    <property type="entry name" value="zf-AD"/>
    <property type="match status" value="1"/>
</dbReference>
<evidence type="ECO:0000256" key="10">
    <source>
        <dbReference type="PROSITE-ProRule" id="PRU01263"/>
    </source>
</evidence>
<feature type="domain" description="C2H2-type" evidence="12">
    <location>
        <begin position="225"/>
        <end position="252"/>
    </location>
</feature>
<keyword evidence="5 10" id="KW-0862">Zinc</keyword>
<sequence>MLQNICRICAVDTDASKAINLFEKSARQLLRQIKLLTGVFLEVKPNLPEVICKICLNDLDCAINFRKRCLRNQKRWTQKYNGAPNPDATGPASTHVICVRRSARTRVRCASENEVEEAPLSPIEVLIKVEQPNNEVDEDDGIDHLDTETCNGNDDTTNVSSLEDENHVSPMETKLRRQLPKCTASKQPRAKQKLPVFFCDQCGNNVTGKSAFDRHLRKHSGIRGFQCEQCSARFLSAGELKGHQVMHTGDRKFPCRYCDRTYVNYSGRLRHERTHTNERPFVCSHCGKAFTNSYILKNHNLVHTGERLFRCDLCERSFSRPTHLKTHYRSNTHKQNVEKSCVAQPKADAIILPQSTGESQGVVVVTVGVPLER</sequence>
<dbReference type="STRING" id="7244.B4LZG0"/>
<accession>B4LZG0</accession>
<comment type="subcellular location">
    <subcellularLocation>
        <location evidence="1">Nucleus</location>
    </subcellularLocation>
</comment>
<keyword evidence="4 9" id="KW-0863">Zinc-finger</keyword>
<evidence type="ECO:0000256" key="8">
    <source>
        <dbReference type="ARBA" id="ARBA00023242"/>
    </source>
</evidence>
<dbReference type="PROSITE" id="PS50157">
    <property type="entry name" value="ZINC_FINGER_C2H2_2"/>
    <property type="match status" value="5"/>
</dbReference>
<dbReference type="OrthoDB" id="6077919at2759"/>
<evidence type="ECO:0000256" key="1">
    <source>
        <dbReference type="ARBA" id="ARBA00004123"/>
    </source>
</evidence>
<dbReference type="Pfam" id="PF12874">
    <property type="entry name" value="zf-met"/>
    <property type="match status" value="1"/>
</dbReference>
<dbReference type="Gene3D" id="3.40.1800.20">
    <property type="match status" value="1"/>
</dbReference>
<reference evidence="14 15" key="1">
    <citation type="journal article" date="2007" name="Nature">
        <title>Evolution of genes and genomes on the Drosophila phylogeny.</title>
        <authorList>
            <consortium name="Drosophila 12 Genomes Consortium"/>
            <person name="Clark A.G."/>
            <person name="Eisen M.B."/>
            <person name="Smith D.R."/>
            <person name="Bergman C.M."/>
            <person name="Oliver B."/>
            <person name="Markow T.A."/>
            <person name="Kaufman T.C."/>
            <person name="Kellis M."/>
            <person name="Gelbart W."/>
            <person name="Iyer V.N."/>
            <person name="Pollard D.A."/>
            <person name="Sackton T.B."/>
            <person name="Larracuente A.M."/>
            <person name="Singh N.D."/>
            <person name="Abad J.P."/>
            <person name="Abt D.N."/>
            <person name="Adryan B."/>
            <person name="Aguade M."/>
            <person name="Akashi H."/>
            <person name="Anderson W.W."/>
            <person name="Aquadro C.F."/>
            <person name="Ardell D.H."/>
            <person name="Arguello R."/>
            <person name="Artieri C.G."/>
            <person name="Barbash D.A."/>
            <person name="Barker D."/>
            <person name="Barsanti P."/>
            <person name="Batterham P."/>
            <person name="Batzoglou S."/>
            <person name="Begun D."/>
            <person name="Bhutkar A."/>
            <person name="Blanco E."/>
            <person name="Bosak S.A."/>
            <person name="Bradley R.K."/>
            <person name="Brand A.D."/>
            <person name="Brent M.R."/>
            <person name="Brooks A.N."/>
            <person name="Brown R.H."/>
            <person name="Butlin R.K."/>
            <person name="Caggese C."/>
            <person name="Calvi B.R."/>
            <person name="Bernardo de Carvalho A."/>
            <person name="Caspi A."/>
            <person name="Castrezana S."/>
            <person name="Celniker S.E."/>
            <person name="Chang J.L."/>
            <person name="Chapple C."/>
            <person name="Chatterji S."/>
            <person name="Chinwalla A."/>
            <person name="Civetta A."/>
            <person name="Clifton S.W."/>
            <person name="Comeron J.M."/>
            <person name="Costello J.C."/>
            <person name="Coyne J.A."/>
            <person name="Daub J."/>
            <person name="David R.G."/>
            <person name="Delcher A.L."/>
            <person name="Delehaunty K."/>
            <person name="Do C.B."/>
            <person name="Ebling H."/>
            <person name="Edwards K."/>
            <person name="Eickbush T."/>
            <person name="Evans J.D."/>
            <person name="Filipski A."/>
            <person name="Findeiss S."/>
            <person name="Freyhult E."/>
            <person name="Fulton L."/>
            <person name="Fulton R."/>
            <person name="Garcia A.C."/>
            <person name="Gardiner A."/>
            <person name="Garfield D.A."/>
            <person name="Garvin B.E."/>
            <person name="Gibson G."/>
            <person name="Gilbert D."/>
            <person name="Gnerre S."/>
            <person name="Godfrey J."/>
            <person name="Good R."/>
            <person name="Gotea V."/>
            <person name="Gravely B."/>
            <person name="Greenberg A.J."/>
            <person name="Griffiths-Jones S."/>
            <person name="Gross S."/>
            <person name="Guigo R."/>
            <person name="Gustafson E.A."/>
            <person name="Haerty W."/>
            <person name="Hahn M.W."/>
            <person name="Halligan D.L."/>
            <person name="Halpern A.L."/>
            <person name="Halter G.M."/>
            <person name="Han M.V."/>
            <person name="Heger A."/>
            <person name="Hillier L."/>
            <person name="Hinrichs A.S."/>
            <person name="Holmes I."/>
            <person name="Hoskins R.A."/>
            <person name="Hubisz M.J."/>
            <person name="Hultmark D."/>
            <person name="Huntley M.A."/>
            <person name="Jaffe D.B."/>
            <person name="Jagadeeshan S."/>
            <person name="Jeck W.R."/>
            <person name="Johnson J."/>
            <person name="Jones C.D."/>
            <person name="Jordan W.C."/>
            <person name="Karpen G.H."/>
            <person name="Kataoka E."/>
            <person name="Keightley P.D."/>
            <person name="Kheradpour P."/>
            <person name="Kirkness E.F."/>
            <person name="Koerich L.B."/>
            <person name="Kristiansen K."/>
            <person name="Kudrna D."/>
            <person name="Kulathinal R.J."/>
            <person name="Kumar S."/>
            <person name="Kwok R."/>
            <person name="Lander E."/>
            <person name="Langley C.H."/>
            <person name="Lapoint R."/>
            <person name="Lazzaro B.P."/>
            <person name="Lee S.J."/>
            <person name="Levesque L."/>
            <person name="Li R."/>
            <person name="Lin C.F."/>
            <person name="Lin M.F."/>
            <person name="Lindblad-Toh K."/>
            <person name="Llopart A."/>
            <person name="Long M."/>
            <person name="Low L."/>
            <person name="Lozovsky E."/>
            <person name="Lu J."/>
            <person name="Luo M."/>
            <person name="Machado C.A."/>
            <person name="Makalowski W."/>
            <person name="Marzo M."/>
            <person name="Matsuda M."/>
            <person name="Matzkin L."/>
            <person name="McAllister B."/>
            <person name="McBride C.S."/>
            <person name="McKernan B."/>
            <person name="McKernan K."/>
            <person name="Mendez-Lago M."/>
            <person name="Minx P."/>
            <person name="Mollenhauer M.U."/>
            <person name="Montooth K."/>
            <person name="Mount S.M."/>
            <person name="Mu X."/>
            <person name="Myers E."/>
            <person name="Negre B."/>
            <person name="Newfeld S."/>
            <person name="Nielsen R."/>
            <person name="Noor M.A."/>
            <person name="O'Grady P."/>
            <person name="Pachter L."/>
            <person name="Papaceit M."/>
            <person name="Parisi M.J."/>
            <person name="Parisi M."/>
            <person name="Parts L."/>
            <person name="Pedersen J.S."/>
            <person name="Pesole G."/>
            <person name="Phillippy A.M."/>
            <person name="Ponting C.P."/>
            <person name="Pop M."/>
            <person name="Porcelli D."/>
            <person name="Powell J.R."/>
            <person name="Prohaska S."/>
            <person name="Pruitt K."/>
            <person name="Puig M."/>
            <person name="Quesneville H."/>
            <person name="Ram K.R."/>
            <person name="Rand D."/>
            <person name="Rasmussen M.D."/>
            <person name="Reed L.K."/>
            <person name="Reenan R."/>
            <person name="Reily A."/>
            <person name="Remington K.A."/>
            <person name="Rieger T.T."/>
            <person name="Ritchie M.G."/>
            <person name="Robin C."/>
            <person name="Rogers Y.H."/>
            <person name="Rohde C."/>
            <person name="Rozas J."/>
            <person name="Rubenfield M.J."/>
            <person name="Ruiz A."/>
            <person name="Russo S."/>
            <person name="Salzberg S.L."/>
            <person name="Sanchez-Gracia A."/>
            <person name="Saranga D.J."/>
            <person name="Sato H."/>
            <person name="Schaeffer S.W."/>
            <person name="Schatz M.C."/>
            <person name="Schlenke T."/>
            <person name="Schwartz R."/>
            <person name="Segarra C."/>
            <person name="Singh R.S."/>
            <person name="Sirot L."/>
            <person name="Sirota M."/>
            <person name="Sisneros N.B."/>
            <person name="Smith C.D."/>
            <person name="Smith T.F."/>
            <person name="Spieth J."/>
            <person name="Stage D.E."/>
            <person name="Stark A."/>
            <person name="Stephan W."/>
            <person name="Strausberg R.L."/>
            <person name="Strempel S."/>
            <person name="Sturgill D."/>
            <person name="Sutton G."/>
            <person name="Sutton G.G."/>
            <person name="Tao W."/>
            <person name="Teichmann S."/>
            <person name="Tobari Y.N."/>
            <person name="Tomimura Y."/>
            <person name="Tsolas J.M."/>
            <person name="Valente V.L."/>
            <person name="Venter E."/>
            <person name="Venter J.C."/>
            <person name="Vicario S."/>
            <person name="Vieira F.G."/>
            <person name="Vilella A.J."/>
            <person name="Villasante A."/>
            <person name="Walenz B."/>
            <person name="Wang J."/>
            <person name="Wasserman M."/>
            <person name="Watts T."/>
            <person name="Wilson D."/>
            <person name="Wilson R.K."/>
            <person name="Wing R.A."/>
            <person name="Wolfner M.F."/>
            <person name="Wong A."/>
            <person name="Wong G.K."/>
            <person name="Wu C.I."/>
            <person name="Wu G."/>
            <person name="Yamamoto D."/>
            <person name="Yang H.P."/>
            <person name="Yang S.P."/>
            <person name="Yorke J.A."/>
            <person name="Yoshida K."/>
            <person name="Zdobnov E."/>
            <person name="Zhang P."/>
            <person name="Zhang Y."/>
            <person name="Zimin A.V."/>
            <person name="Baldwin J."/>
            <person name="Abdouelleil A."/>
            <person name="Abdulkadir J."/>
            <person name="Abebe A."/>
            <person name="Abera B."/>
            <person name="Abreu J."/>
            <person name="Acer S.C."/>
            <person name="Aftuck L."/>
            <person name="Alexander A."/>
            <person name="An P."/>
            <person name="Anderson E."/>
            <person name="Anderson S."/>
            <person name="Arachi H."/>
            <person name="Azer M."/>
            <person name="Bachantsang P."/>
            <person name="Barry A."/>
            <person name="Bayul T."/>
            <person name="Berlin A."/>
            <person name="Bessette D."/>
            <person name="Bloom T."/>
            <person name="Blye J."/>
            <person name="Boguslavskiy L."/>
            <person name="Bonnet C."/>
            <person name="Boukhgalter B."/>
            <person name="Bourzgui I."/>
            <person name="Brown A."/>
            <person name="Cahill P."/>
            <person name="Channer S."/>
            <person name="Cheshatsang Y."/>
            <person name="Chuda L."/>
            <person name="Citroen M."/>
            <person name="Collymore A."/>
            <person name="Cooke P."/>
            <person name="Costello M."/>
            <person name="D'Aco K."/>
            <person name="Daza R."/>
            <person name="De Haan G."/>
            <person name="DeGray S."/>
            <person name="DeMaso C."/>
            <person name="Dhargay N."/>
            <person name="Dooley K."/>
            <person name="Dooley E."/>
            <person name="Doricent M."/>
            <person name="Dorje P."/>
            <person name="Dorjee K."/>
            <person name="Dupes A."/>
            <person name="Elong R."/>
            <person name="Falk J."/>
            <person name="Farina A."/>
            <person name="Faro S."/>
            <person name="Ferguson D."/>
            <person name="Fisher S."/>
            <person name="Foley C.D."/>
            <person name="Franke A."/>
            <person name="Friedrich D."/>
            <person name="Gadbois L."/>
            <person name="Gearin G."/>
            <person name="Gearin C.R."/>
            <person name="Giannoukos G."/>
            <person name="Goode T."/>
            <person name="Graham J."/>
            <person name="Grandbois E."/>
            <person name="Grewal S."/>
            <person name="Gyaltsen K."/>
            <person name="Hafez N."/>
            <person name="Hagos B."/>
            <person name="Hall J."/>
            <person name="Henson C."/>
            <person name="Hollinger A."/>
            <person name="Honan T."/>
            <person name="Huard M.D."/>
            <person name="Hughes L."/>
            <person name="Hurhula B."/>
            <person name="Husby M.E."/>
            <person name="Kamat A."/>
            <person name="Kanga B."/>
            <person name="Kashin S."/>
            <person name="Khazanovich D."/>
            <person name="Kisner P."/>
            <person name="Lance K."/>
            <person name="Lara M."/>
            <person name="Lee W."/>
            <person name="Lennon N."/>
            <person name="Letendre F."/>
            <person name="LeVine R."/>
            <person name="Lipovsky A."/>
            <person name="Liu X."/>
            <person name="Liu J."/>
            <person name="Liu S."/>
            <person name="Lokyitsang T."/>
            <person name="Lokyitsang Y."/>
            <person name="Lubonja R."/>
            <person name="Lui A."/>
            <person name="MacDonald P."/>
            <person name="Magnisalis V."/>
            <person name="Maru K."/>
            <person name="Matthews C."/>
            <person name="McCusker W."/>
            <person name="McDonough S."/>
            <person name="Mehta T."/>
            <person name="Meldrim J."/>
            <person name="Meneus L."/>
            <person name="Mihai O."/>
            <person name="Mihalev A."/>
            <person name="Mihova T."/>
            <person name="Mittelman R."/>
            <person name="Mlenga V."/>
            <person name="Montmayeur A."/>
            <person name="Mulrain L."/>
            <person name="Navidi A."/>
            <person name="Naylor J."/>
            <person name="Negash T."/>
            <person name="Nguyen T."/>
            <person name="Nguyen N."/>
            <person name="Nicol R."/>
            <person name="Norbu C."/>
            <person name="Norbu N."/>
            <person name="Novod N."/>
            <person name="O'Neill B."/>
            <person name="Osman S."/>
            <person name="Markiewicz E."/>
            <person name="Oyono O.L."/>
            <person name="Patti C."/>
            <person name="Phunkhang P."/>
            <person name="Pierre F."/>
            <person name="Priest M."/>
            <person name="Raghuraman S."/>
            <person name="Rege F."/>
            <person name="Reyes R."/>
            <person name="Rise C."/>
            <person name="Rogov P."/>
            <person name="Ross K."/>
            <person name="Ryan E."/>
            <person name="Settipalli S."/>
            <person name="Shea T."/>
            <person name="Sherpa N."/>
            <person name="Shi L."/>
            <person name="Shih D."/>
            <person name="Sparrow T."/>
            <person name="Spaulding J."/>
            <person name="Stalker J."/>
            <person name="Stange-Thomann N."/>
            <person name="Stavropoulos S."/>
            <person name="Stone C."/>
            <person name="Strader C."/>
            <person name="Tesfaye S."/>
            <person name="Thomson T."/>
            <person name="Thoulutsang Y."/>
            <person name="Thoulutsang D."/>
            <person name="Topham K."/>
            <person name="Topping I."/>
            <person name="Tsamla T."/>
            <person name="Vassiliev H."/>
            <person name="Vo A."/>
            <person name="Wangchuk T."/>
            <person name="Wangdi T."/>
            <person name="Weiand M."/>
            <person name="Wilkinson J."/>
            <person name="Wilson A."/>
            <person name="Yadav S."/>
            <person name="Young G."/>
            <person name="Yu Q."/>
            <person name="Zembek L."/>
            <person name="Zhong D."/>
            <person name="Zimmer A."/>
            <person name="Zwirko Z."/>
            <person name="Jaffe D.B."/>
            <person name="Alvarez P."/>
            <person name="Brockman W."/>
            <person name="Butler J."/>
            <person name="Chin C."/>
            <person name="Gnerre S."/>
            <person name="Grabherr M."/>
            <person name="Kleber M."/>
            <person name="Mauceli E."/>
            <person name="MacCallum I."/>
        </authorList>
    </citation>
    <scope>NUCLEOTIDE SEQUENCE [LARGE SCALE GENOMIC DNA]</scope>
    <source>
        <strain evidence="15">Tucson 15010-1051.87</strain>
    </source>
</reference>
<dbReference type="EMBL" id="CH940650">
    <property type="protein sequence ID" value="EDW68195.2"/>
    <property type="molecule type" value="Genomic_DNA"/>
</dbReference>
<dbReference type="InterPro" id="IPR013087">
    <property type="entry name" value="Znf_C2H2_type"/>
</dbReference>
<evidence type="ECO:0000256" key="5">
    <source>
        <dbReference type="ARBA" id="ARBA00022833"/>
    </source>
</evidence>